<dbReference type="PRINTS" id="PR00344">
    <property type="entry name" value="BCTRLSENSOR"/>
</dbReference>
<dbReference type="SUPFAM" id="SSF52172">
    <property type="entry name" value="CheY-like"/>
    <property type="match status" value="1"/>
</dbReference>
<dbReference type="SMART" id="SM00387">
    <property type="entry name" value="HATPase_c"/>
    <property type="match status" value="1"/>
</dbReference>
<sequence>MLNYRFYIIQKKHFSENNYPFIYTIKEIEMYLILLIYLSLISIIFLVSKHLLKIRLKSYQQFVNQIKSAEMTGITTSIRMLAHDIRAPFSMLKIIISSIEKSKDLADMNLKVAKSKIDLNIYLDKVTFMLNDFMHFGNKEKENIESFNPEDYIYSSLVNSSKINDNCKINFSYSFSHTHNISFPKIQFERILNNLISNAIEAMNGIGNIWFYTKNIRCKDLLFIEFCFGNNNSYISEKNRQKIFELNYTMGKETGNGIGLYSVKTLVESSGGIVYCRSDMEKGVEFIFTLPASLDKVSIPKNKVFLDSSDSILKLNINKYLEKRKELSIDKIKNINHNILLNKNIISVLLIDDEESYLEAMYDFAIEIFSESEKKIYFYKATNYDEAIRIYNEEKPNIIISDIDLKDNFHDGFDIIKYVHAKDKNCYICIHTNRIFSKDRVFEIGAKQFVEKPIGKIGIFEIFSNFLSQKEQINYENSLNSKETVLVVDDSPFYLKMWKLSLIDANVFAFESPEALFEKIQEDSALLKNTSCIILDYYYEGITQNIVQMNFVDLLRRYGYKKACFLSSEVCCGHQELKVFDGFIEKQPKTFSEIKDLFPEKFIRM</sequence>
<keyword evidence="5" id="KW-0472">Membrane</keyword>
<dbReference type="EMBL" id="WFLN01000004">
    <property type="protein sequence ID" value="KAB8033635.1"/>
    <property type="molecule type" value="Genomic_DNA"/>
</dbReference>
<dbReference type="Pfam" id="PF00072">
    <property type="entry name" value="Response_reg"/>
    <property type="match status" value="1"/>
</dbReference>
<dbReference type="Pfam" id="PF02518">
    <property type="entry name" value="HATPase_c"/>
    <property type="match status" value="1"/>
</dbReference>
<name>A0A833JG19_9BACT</name>
<dbReference type="InterPro" id="IPR004358">
    <property type="entry name" value="Sig_transdc_His_kin-like_C"/>
</dbReference>
<feature type="domain" description="Histidine kinase" evidence="6">
    <location>
        <begin position="80"/>
        <end position="294"/>
    </location>
</feature>
<comment type="caution">
    <text evidence="8">The sequence shown here is derived from an EMBL/GenBank/DDBJ whole genome shotgun (WGS) entry which is preliminary data.</text>
</comment>
<dbReference type="Gene3D" id="3.40.50.2300">
    <property type="match status" value="1"/>
</dbReference>
<dbReference type="InterPro" id="IPR011006">
    <property type="entry name" value="CheY-like_superfamily"/>
</dbReference>
<keyword evidence="3 4" id="KW-0597">Phosphoprotein</keyword>
<dbReference type="PROSITE" id="PS50109">
    <property type="entry name" value="HIS_KIN"/>
    <property type="match status" value="1"/>
</dbReference>
<evidence type="ECO:0000256" key="2">
    <source>
        <dbReference type="ARBA" id="ARBA00012438"/>
    </source>
</evidence>
<dbReference type="InterPro" id="IPR036890">
    <property type="entry name" value="HATPase_C_sf"/>
</dbReference>
<keyword evidence="9" id="KW-1185">Reference proteome</keyword>
<reference evidence="8 9" key="1">
    <citation type="submission" date="2019-10" db="EMBL/GenBank/DDBJ databases">
        <title>New genus of Silvanigrellaceae.</title>
        <authorList>
            <person name="Pitt A."/>
            <person name="Hahn M.W."/>
        </authorList>
    </citation>
    <scope>NUCLEOTIDE SEQUENCE [LARGE SCALE GENOMIC DNA]</scope>
    <source>
        <strain evidence="8 9">33A1-SZDP</strain>
    </source>
</reference>
<organism evidence="8 9">
    <name type="scientific">Fluviispira multicolorata</name>
    <dbReference type="NCBI Taxonomy" id="2654512"/>
    <lineage>
        <taxon>Bacteria</taxon>
        <taxon>Pseudomonadati</taxon>
        <taxon>Bdellovibrionota</taxon>
        <taxon>Oligoflexia</taxon>
        <taxon>Silvanigrellales</taxon>
        <taxon>Silvanigrellaceae</taxon>
        <taxon>Fluviispira</taxon>
    </lineage>
</organism>
<dbReference type="AlphaFoldDB" id="A0A833JG19"/>
<dbReference type="InterPro" id="IPR003594">
    <property type="entry name" value="HATPase_dom"/>
</dbReference>
<dbReference type="CDD" id="cd00075">
    <property type="entry name" value="HATPase"/>
    <property type="match status" value="1"/>
</dbReference>
<keyword evidence="5" id="KW-1133">Transmembrane helix</keyword>
<feature type="transmembrane region" description="Helical" evidence="5">
    <location>
        <begin position="28"/>
        <end position="47"/>
    </location>
</feature>
<dbReference type="GO" id="GO:0000155">
    <property type="term" value="F:phosphorelay sensor kinase activity"/>
    <property type="evidence" value="ECO:0007669"/>
    <property type="project" value="TreeGrafter"/>
</dbReference>
<keyword evidence="5" id="KW-0812">Transmembrane</keyword>
<dbReference type="PANTHER" id="PTHR43547:SF2">
    <property type="entry name" value="HYBRID SIGNAL TRANSDUCTION HISTIDINE KINASE C"/>
    <property type="match status" value="1"/>
</dbReference>
<dbReference type="Gene3D" id="3.30.565.10">
    <property type="entry name" value="Histidine kinase-like ATPase, C-terminal domain"/>
    <property type="match status" value="1"/>
</dbReference>
<feature type="domain" description="Response regulatory" evidence="7">
    <location>
        <begin position="347"/>
        <end position="467"/>
    </location>
</feature>
<dbReference type="PANTHER" id="PTHR43547">
    <property type="entry name" value="TWO-COMPONENT HISTIDINE KINASE"/>
    <property type="match status" value="1"/>
</dbReference>
<dbReference type="SUPFAM" id="SSF55874">
    <property type="entry name" value="ATPase domain of HSP90 chaperone/DNA topoisomerase II/histidine kinase"/>
    <property type="match status" value="1"/>
</dbReference>
<evidence type="ECO:0000313" key="9">
    <source>
        <dbReference type="Proteomes" id="UP000442694"/>
    </source>
</evidence>
<accession>A0A833JG19</accession>
<dbReference type="InterPro" id="IPR001789">
    <property type="entry name" value="Sig_transdc_resp-reg_receiver"/>
</dbReference>
<protein>
    <recommendedName>
        <fullName evidence="2">histidine kinase</fullName>
        <ecNumber evidence="2">2.7.13.3</ecNumber>
    </recommendedName>
</protein>
<evidence type="ECO:0000256" key="4">
    <source>
        <dbReference type="PROSITE-ProRule" id="PRU00169"/>
    </source>
</evidence>
<dbReference type="EC" id="2.7.13.3" evidence="2"/>
<dbReference type="InterPro" id="IPR005467">
    <property type="entry name" value="His_kinase_dom"/>
</dbReference>
<evidence type="ECO:0000259" key="7">
    <source>
        <dbReference type="PROSITE" id="PS50110"/>
    </source>
</evidence>
<dbReference type="PROSITE" id="PS50110">
    <property type="entry name" value="RESPONSE_REGULATORY"/>
    <property type="match status" value="1"/>
</dbReference>
<comment type="catalytic activity">
    <reaction evidence="1">
        <text>ATP + protein L-histidine = ADP + protein N-phospho-L-histidine.</text>
        <dbReference type="EC" id="2.7.13.3"/>
    </reaction>
</comment>
<feature type="modified residue" description="4-aspartylphosphate" evidence="4">
    <location>
        <position position="402"/>
    </location>
</feature>
<evidence type="ECO:0000313" key="8">
    <source>
        <dbReference type="EMBL" id="KAB8033635.1"/>
    </source>
</evidence>
<evidence type="ECO:0000256" key="1">
    <source>
        <dbReference type="ARBA" id="ARBA00000085"/>
    </source>
</evidence>
<evidence type="ECO:0000256" key="3">
    <source>
        <dbReference type="ARBA" id="ARBA00022553"/>
    </source>
</evidence>
<dbReference type="Proteomes" id="UP000442694">
    <property type="component" value="Unassembled WGS sequence"/>
</dbReference>
<proteinExistence type="predicted"/>
<gene>
    <name evidence="8" type="ORF">GCL57_02700</name>
</gene>
<evidence type="ECO:0000256" key="5">
    <source>
        <dbReference type="SAM" id="Phobius"/>
    </source>
</evidence>
<dbReference type="CDD" id="cd00156">
    <property type="entry name" value="REC"/>
    <property type="match status" value="1"/>
</dbReference>
<evidence type="ECO:0000259" key="6">
    <source>
        <dbReference type="PROSITE" id="PS50109"/>
    </source>
</evidence>